<protein>
    <submittedName>
        <fullName evidence="1">Uncharacterized protein</fullName>
    </submittedName>
</protein>
<dbReference type="InterPro" id="IPR027417">
    <property type="entry name" value="P-loop_NTPase"/>
</dbReference>
<evidence type="ECO:0000313" key="1">
    <source>
        <dbReference type="EMBL" id="EEV17524.1"/>
    </source>
</evidence>
<dbReference type="Proteomes" id="UP000005709">
    <property type="component" value="Unassembled WGS sequence"/>
</dbReference>
<accession>C8PID4</accession>
<dbReference type="EMBL" id="ACYG01000025">
    <property type="protein sequence ID" value="EEV17524.1"/>
    <property type="molecule type" value="Genomic_DNA"/>
</dbReference>
<sequence length="43" mass="4686">MDESGAEKLLGAGDMLVKLSGSQPQHIFAPYLSKGDIKRLIDR</sequence>
<name>C8PID4_9BACT</name>
<gene>
    <name evidence="1" type="ORF">CAMGR0001_0115</name>
</gene>
<dbReference type="Gene3D" id="3.40.50.300">
    <property type="entry name" value="P-loop containing nucleotide triphosphate hydrolases"/>
    <property type="match status" value="1"/>
</dbReference>
<comment type="caution">
    <text evidence="1">The sequence shown here is derived from an EMBL/GenBank/DDBJ whole genome shotgun (WGS) entry which is preliminary data.</text>
</comment>
<dbReference type="AlphaFoldDB" id="C8PID4"/>
<evidence type="ECO:0000313" key="2">
    <source>
        <dbReference type="Proteomes" id="UP000005709"/>
    </source>
</evidence>
<organism evidence="1 2">
    <name type="scientific">Campylobacter gracilis RM3268</name>
    <dbReference type="NCBI Taxonomy" id="553220"/>
    <lineage>
        <taxon>Bacteria</taxon>
        <taxon>Pseudomonadati</taxon>
        <taxon>Campylobacterota</taxon>
        <taxon>Epsilonproteobacteria</taxon>
        <taxon>Campylobacterales</taxon>
        <taxon>Campylobacteraceae</taxon>
        <taxon>Campylobacter</taxon>
    </lineage>
</organism>
<reference evidence="1 2" key="1">
    <citation type="submission" date="2009-07" db="EMBL/GenBank/DDBJ databases">
        <authorList>
            <person name="Madupu R."/>
            <person name="Sebastian Y."/>
            <person name="Durkin A.S."/>
            <person name="Torralba M."/>
            <person name="Methe B."/>
            <person name="Sutton G.G."/>
            <person name="Strausberg R.L."/>
            <person name="Nelson K.E."/>
        </authorList>
    </citation>
    <scope>NUCLEOTIDE SEQUENCE [LARGE SCALE GENOMIC DNA]</scope>
    <source>
        <strain evidence="1 2">RM3268</strain>
    </source>
</reference>
<keyword evidence="2" id="KW-1185">Reference proteome</keyword>
<proteinExistence type="predicted"/>